<dbReference type="Proteomes" id="UP001249851">
    <property type="component" value="Unassembled WGS sequence"/>
</dbReference>
<gene>
    <name evidence="1" type="ORF">P5673_023011</name>
</gene>
<dbReference type="AlphaFoldDB" id="A0AAD9Q621"/>
<protein>
    <submittedName>
        <fullName evidence="1">Uncharacterized protein</fullName>
    </submittedName>
</protein>
<keyword evidence="2" id="KW-1185">Reference proteome</keyword>
<proteinExistence type="predicted"/>
<comment type="caution">
    <text evidence="1">The sequence shown here is derived from an EMBL/GenBank/DDBJ whole genome shotgun (WGS) entry which is preliminary data.</text>
</comment>
<accession>A0AAD9Q621</accession>
<evidence type="ECO:0000313" key="2">
    <source>
        <dbReference type="Proteomes" id="UP001249851"/>
    </source>
</evidence>
<organism evidence="1 2">
    <name type="scientific">Acropora cervicornis</name>
    <name type="common">Staghorn coral</name>
    <dbReference type="NCBI Taxonomy" id="6130"/>
    <lineage>
        <taxon>Eukaryota</taxon>
        <taxon>Metazoa</taxon>
        <taxon>Cnidaria</taxon>
        <taxon>Anthozoa</taxon>
        <taxon>Hexacorallia</taxon>
        <taxon>Scleractinia</taxon>
        <taxon>Astrocoeniina</taxon>
        <taxon>Acroporidae</taxon>
        <taxon>Acropora</taxon>
    </lineage>
</organism>
<reference evidence="1" key="2">
    <citation type="journal article" date="2023" name="Science">
        <title>Genomic signatures of disease resistance in endangered staghorn corals.</title>
        <authorList>
            <person name="Vollmer S.V."/>
            <person name="Selwyn J.D."/>
            <person name="Despard B.A."/>
            <person name="Roesel C.L."/>
        </authorList>
    </citation>
    <scope>NUCLEOTIDE SEQUENCE</scope>
    <source>
        <strain evidence="1">K2</strain>
    </source>
</reference>
<reference evidence="1" key="1">
    <citation type="journal article" date="2023" name="G3 (Bethesda)">
        <title>Whole genome assembly and annotation of the endangered Caribbean coral Acropora cervicornis.</title>
        <authorList>
            <person name="Selwyn J.D."/>
            <person name="Vollmer S.V."/>
        </authorList>
    </citation>
    <scope>NUCLEOTIDE SEQUENCE</scope>
    <source>
        <strain evidence="1">K2</strain>
    </source>
</reference>
<evidence type="ECO:0000313" key="1">
    <source>
        <dbReference type="EMBL" id="KAK2555374.1"/>
    </source>
</evidence>
<sequence>MGCFPSRLRRNLNNNDGDSFIDLDEEDTPLLNEISRTQQTGHIIPQRQVRDQELIEQEDTELETTLLKLEHARGWREKIQKVETQTELETYRLKIVGLLDSATMEMSRLTKENRHYDVEKVVNSITHLRNAIGDHFFEASGINAFGREVTDMESCVITGGQYFKPVMIQDDDDSIVKLYFFTVSDVDSTEVLFRYYLEHVSFLEDSFALGLVTPDGHTQVEIYGSMCPSYWTIRRDVISNVTRRLNRLEDSYAFDCLSDYDTPLPMR</sequence>
<dbReference type="EMBL" id="JARQWQ010000063">
    <property type="protein sequence ID" value="KAK2555374.1"/>
    <property type="molecule type" value="Genomic_DNA"/>
</dbReference>
<name>A0AAD9Q621_ACRCE</name>